<reference evidence="3" key="1">
    <citation type="submission" date="2017-05" db="EMBL/GenBank/DDBJ databases">
        <title>The Genome Sequence of Enterococcus sp. 4G2_DIV0659.</title>
        <authorList>
            <consortium name="The Broad Institute Genomics Platform"/>
            <consortium name="The Broad Institute Genomic Center for Infectious Diseases"/>
            <person name="Earl A."/>
            <person name="Manson A."/>
            <person name="Schwartman J."/>
            <person name="Gilmore M."/>
            <person name="Abouelleil A."/>
            <person name="Cao P."/>
            <person name="Chapman S."/>
            <person name="Cusick C."/>
            <person name="Shea T."/>
            <person name="Young S."/>
            <person name="Neafsey D."/>
            <person name="Nusbaum C."/>
            <person name="Birren B."/>
        </authorList>
    </citation>
    <scope>NUCLEOTIDE SEQUENCE [LARGE SCALE GENOMIC DNA]</scope>
    <source>
        <strain evidence="3">4G2_DIV0659</strain>
    </source>
</reference>
<evidence type="ECO:0008006" key="5">
    <source>
        <dbReference type="Google" id="ProtNLM"/>
    </source>
</evidence>
<accession>A0A242CD22</accession>
<keyword evidence="4" id="KW-1185">Reference proteome</keyword>
<dbReference type="Pfam" id="PF13365">
    <property type="entry name" value="Trypsin_2"/>
    <property type="match status" value="1"/>
</dbReference>
<gene>
    <name evidence="2" type="ORF">A5880_000999</name>
    <name evidence="3" type="ORF">A5880_002434</name>
</gene>
<reference evidence="2 4" key="2">
    <citation type="submission" date="2018-07" db="EMBL/GenBank/DDBJ databases">
        <title>The Genome Sequence of Enterococcus sp. DIV0659b.</title>
        <authorList>
            <consortium name="The Broad Institute Genomics Platform"/>
            <consortium name="The Broad Institute Genomic Center for Infectious Diseases"/>
            <person name="Earl A."/>
            <person name="Manson A."/>
            <person name="Schwartman J."/>
            <person name="Gilmore M."/>
            <person name="Abouelleil A."/>
            <person name="Cao P."/>
            <person name="Chapman S."/>
            <person name="Cusick C."/>
            <person name="Shea T."/>
            <person name="Young S."/>
            <person name="Neafsey D."/>
            <person name="Nusbaum C."/>
            <person name="Birren B."/>
        </authorList>
    </citation>
    <scope>NUCLEOTIDE SEQUENCE [LARGE SCALE GENOMIC DNA]</scope>
    <source>
        <strain evidence="2 4">4G2_DIV0659</strain>
    </source>
</reference>
<keyword evidence="1" id="KW-0378">Hydrolase</keyword>
<protein>
    <recommendedName>
        <fullName evidence="5">Serine protease</fullName>
    </recommendedName>
</protein>
<sequence length="344" mass="37788">MKKFLGMMSIILLGGIIGNADIVLAEESILEPVSSETLEIDTSKYTSPIRTRSGSQEVKIDMDKWEEEIKREFVEEQPEFDGQVTIMTMDEYDAGKKPEEVRDRTLEELFETKESQKMTRGAATTGPNVSNNNIAKAYLFFDTGGGNLAMAEGSGFKVSATKVGTAAHVVYDKQRRLGWAKIVTLNFGFRNDPRVGWSASSVYTVKKMTTNNDYINAKDHSQGIRSDFGSLHVTRSSGITPPNVTMLANPPKSANNTVSWGFGATSRYLTRSVGNVKTSALRSDWFGWVYEDRLGILYSGMSGGPLLDSSGRVIGINSSSMGDPSKTKVYTKMNSVAYNQILAN</sequence>
<dbReference type="GO" id="GO:0008236">
    <property type="term" value="F:serine-type peptidase activity"/>
    <property type="evidence" value="ECO:0007669"/>
    <property type="project" value="UniProtKB-KW"/>
</dbReference>
<dbReference type="AlphaFoldDB" id="A0A242CD22"/>
<dbReference type="EMBL" id="NGLE02000001">
    <property type="protein sequence ID" value="MEI5993452.1"/>
    <property type="molecule type" value="Genomic_DNA"/>
</dbReference>
<organism evidence="3">
    <name type="scientific">Candidatus Enterococcus mansonii</name>
    <dbReference type="NCBI Taxonomy" id="1834181"/>
    <lineage>
        <taxon>Bacteria</taxon>
        <taxon>Bacillati</taxon>
        <taxon>Bacillota</taxon>
        <taxon>Bacilli</taxon>
        <taxon>Lactobacillales</taxon>
        <taxon>Enterococcaceae</taxon>
        <taxon>Enterococcus</taxon>
    </lineage>
</organism>
<evidence type="ECO:0000313" key="4">
    <source>
        <dbReference type="Proteomes" id="UP000195139"/>
    </source>
</evidence>
<proteinExistence type="predicted"/>
<dbReference type="Gene3D" id="2.40.10.10">
    <property type="entry name" value="Trypsin-like serine proteases"/>
    <property type="match status" value="2"/>
</dbReference>
<dbReference type="EMBL" id="NGLE01000003">
    <property type="protein sequence ID" value="OTO08164.1"/>
    <property type="molecule type" value="Genomic_DNA"/>
</dbReference>
<evidence type="ECO:0000256" key="1">
    <source>
        <dbReference type="ARBA" id="ARBA00022825"/>
    </source>
</evidence>
<dbReference type="InterPro" id="IPR043504">
    <property type="entry name" value="Peptidase_S1_PA_chymotrypsin"/>
</dbReference>
<dbReference type="SUPFAM" id="SSF50494">
    <property type="entry name" value="Trypsin-like serine proteases"/>
    <property type="match status" value="1"/>
</dbReference>
<keyword evidence="1" id="KW-0645">Protease</keyword>
<dbReference type="RefSeq" id="WP_086331304.1">
    <property type="nucleotide sequence ID" value="NZ_NGLE02000001.1"/>
</dbReference>
<keyword evidence="1" id="KW-0720">Serine protease</keyword>
<comment type="caution">
    <text evidence="3">The sequence shown here is derived from an EMBL/GenBank/DDBJ whole genome shotgun (WGS) entry which is preliminary data.</text>
</comment>
<name>A0A242CD22_9ENTE</name>
<evidence type="ECO:0000313" key="2">
    <source>
        <dbReference type="EMBL" id="MEI5993452.1"/>
    </source>
</evidence>
<evidence type="ECO:0000313" key="3">
    <source>
        <dbReference type="EMBL" id="OTO08164.1"/>
    </source>
</evidence>
<dbReference type="Proteomes" id="UP000195139">
    <property type="component" value="Unassembled WGS sequence"/>
</dbReference>
<dbReference type="InterPro" id="IPR009003">
    <property type="entry name" value="Peptidase_S1_PA"/>
</dbReference>
<dbReference type="OrthoDB" id="9766361at2"/>